<comment type="caution">
    <text evidence="3">The sequence shown here is derived from an EMBL/GenBank/DDBJ whole genome shotgun (WGS) entry which is preliminary data.</text>
</comment>
<gene>
    <name evidence="3" type="ORF">EVJ46_07445</name>
</gene>
<dbReference type="PROSITE" id="PS51898">
    <property type="entry name" value="TYR_RECOMBINASE"/>
    <property type="match status" value="1"/>
</dbReference>
<dbReference type="InterPro" id="IPR011010">
    <property type="entry name" value="DNA_brk_join_enz"/>
</dbReference>
<reference evidence="3 4" key="1">
    <citation type="journal article" date="2019" name="ISME J.">
        <title>Insights into ecological role of a new deltaproteobacterial order Candidatus Acidulodesulfobacterales by metagenomics and metatranscriptomics.</title>
        <authorList>
            <person name="Tan S."/>
            <person name="Liu J."/>
            <person name="Fang Y."/>
            <person name="Hedlund B.P."/>
            <person name="Lian Z.H."/>
            <person name="Huang L.Y."/>
            <person name="Li J.T."/>
            <person name="Huang L.N."/>
            <person name="Li W.J."/>
            <person name="Jiang H.C."/>
            <person name="Dong H.L."/>
            <person name="Shu W.S."/>
        </authorList>
    </citation>
    <scope>NUCLEOTIDE SEQUENCE [LARGE SCALE GENOMIC DNA]</scope>
    <source>
        <strain evidence="3">AP2</strain>
    </source>
</reference>
<dbReference type="GO" id="GO:0003677">
    <property type="term" value="F:DNA binding"/>
    <property type="evidence" value="ECO:0007669"/>
    <property type="project" value="InterPro"/>
</dbReference>
<dbReference type="AlphaFoldDB" id="A0A519BFH9"/>
<evidence type="ECO:0000313" key="3">
    <source>
        <dbReference type="EMBL" id="RZD16021.1"/>
    </source>
</evidence>
<dbReference type="Proteomes" id="UP000316562">
    <property type="component" value="Unassembled WGS sequence"/>
</dbReference>
<dbReference type="Gene3D" id="1.10.443.10">
    <property type="entry name" value="Intergrase catalytic core"/>
    <property type="match status" value="1"/>
</dbReference>
<feature type="domain" description="Tyr recombinase" evidence="2">
    <location>
        <begin position="146"/>
        <end position="306"/>
    </location>
</feature>
<dbReference type="SUPFAM" id="SSF56349">
    <property type="entry name" value="DNA breaking-rejoining enzymes"/>
    <property type="match status" value="1"/>
</dbReference>
<dbReference type="GO" id="GO:0006310">
    <property type="term" value="P:DNA recombination"/>
    <property type="evidence" value="ECO:0007669"/>
    <property type="project" value="UniProtKB-KW"/>
</dbReference>
<accession>A0A519BFH9</accession>
<name>A0A519BFH9_ACIG2</name>
<evidence type="ECO:0000259" key="2">
    <source>
        <dbReference type="PROSITE" id="PS51898"/>
    </source>
</evidence>
<dbReference type="EMBL" id="SGBC01000003">
    <property type="protein sequence ID" value="RZD16021.1"/>
    <property type="molecule type" value="Genomic_DNA"/>
</dbReference>
<sequence length="306" mass="34029">MRGTVSWQVTEIFKEIKYIGESKHSAKESARLSGAHGSHEIAEKTGIYGITTMDNYRDSVAGFANWAKENFGLKDLTKTESKHVISYLESRIKADVAHKTFQLDKASLNKFETALNAYSKSHNLNRTYNFALNETFKSEHKSLQHADIRAYDKGTVDKLLNNIQDKATSLAVRCALSAGLRKSEILKLSESNLKENNKIEILGGKGGKDRVVSMIHDKSLISDIKAFLKENSLSKFGDAVSGSKINYEIRAVLGDSGSIHALRHNYAIDCINTFEKAGYSRVEAIHATSLELGHNRNEIIEGVYSK</sequence>
<evidence type="ECO:0000313" key="4">
    <source>
        <dbReference type="Proteomes" id="UP000316562"/>
    </source>
</evidence>
<dbReference type="InterPro" id="IPR002104">
    <property type="entry name" value="Integrase_catalytic"/>
</dbReference>
<dbReference type="GO" id="GO:0015074">
    <property type="term" value="P:DNA integration"/>
    <property type="evidence" value="ECO:0007669"/>
    <property type="project" value="InterPro"/>
</dbReference>
<keyword evidence="1" id="KW-0233">DNA recombination</keyword>
<dbReference type="InterPro" id="IPR013762">
    <property type="entry name" value="Integrase-like_cat_sf"/>
</dbReference>
<organism evidence="3 4">
    <name type="scientific">Acididesulfobacter guangdongensis</name>
    <dbReference type="NCBI Taxonomy" id="2597225"/>
    <lineage>
        <taxon>Bacteria</taxon>
        <taxon>Deltaproteobacteria</taxon>
        <taxon>Candidatus Acidulodesulfobacterales</taxon>
        <taxon>Candidatus Acididesulfobacter</taxon>
    </lineage>
</organism>
<evidence type="ECO:0000256" key="1">
    <source>
        <dbReference type="ARBA" id="ARBA00023172"/>
    </source>
</evidence>
<proteinExistence type="predicted"/>
<protein>
    <recommendedName>
        <fullName evidence="2">Tyr recombinase domain-containing protein</fullName>
    </recommendedName>
</protein>